<dbReference type="Proteomes" id="UP000077961">
    <property type="component" value="Unassembled WGS sequence"/>
</dbReference>
<organism evidence="2 3">
    <name type="scientific">Paraburkholderia ginsengiterrae</name>
    <dbReference type="NCBI Taxonomy" id="1462993"/>
    <lineage>
        <taxon>Bacteria</taxon>
        <taxon>Pseudomonadati</taxon>
        <taxon>Pseudomonadota</taxon>
        <taxon>Betaproteobacteria</taxon>
        <taxon>Burkholderiales</taxon>
        <taxon>Burkholderiaceae</taxon>
        <taxon>Paraburkholderia</taxon>
    </lineage>
</organism>
<sequence>MRNFHHFGTGLCGGVACACLCAACAAPVEARPVAAQADLSAPGPGEPTCRLVAGQAEIDGVTQQITGRACLQPDGSWQIAEDDTAAQYLAYGPVYYYDPWYWGPPVVFGGGVSIVFIDRFHHHHHMDHVHFVHGSSGMGGHGGWHGGSSMHMWGGSSGMLHGGGGGMHR</sequence>
<feature type="signal peptide" evidence="1">
    <location>
        <begin position="1"/>
        <end position="30"/>
    </location>
</feature>
<accession>A0ABX2UQX0</accession>
<name>A0ABX2UQX0_9BURK</name>
<evidence type="ECO:0000313" key="3">
    <source>
        <dbReference type="Proteomes" id="UP000077961"/>
    </source>
</evidence>
<evidence type="ECO:0000313" key="2">
    <source>
        <dbReference type="EMBL" id="OAJ56215.1"/>
    </source>
</evidence>
<gene>
    <name evidence="2" type="ORF">A6V36_06740</name>
</gene>
<proteinExistence type="predicted"/>
<comment type="caution">
    <text evidence="2">The sequence shown here is derived from an EMBL/GenBank/DDBJ whole genome shotgun (WGS) entry which is preliminary data.</text>
</comment>
<protein>
    <recommendedName>
        <fullName evidence="4">Surface antigen</fullName>
    </recommendedName>
</protein>
<reference evidence="2 3" key="1">
    <citation type="submission" date="2016-04" db="EMBL/GenBank/DDBJ databases">
        <title>Reclassification of Paraburkholderia panaciterrae (Farh et al. 2015) Dobritsa &amp; Samadpour 2016 as a later homotypic synonym of Paraburkholderia ginsengiterrae (Farh et al. 2015) Dobritsa &amp; Samadpour 2016.</title>
        <authorList>
            <person name="Dobritsa A.P."/>
            <person name="Kutumbaka K."/>
            <person name="Samadpour M."/>
        </authorList>
    </citation>
    <scope>NUCLEOTIDE SEQUENCE [LARGE SCALE GENOMIC DNA]</scope>
    <source>
        <strain evidence="2 3">DCY85-1</strain>
    </source>
</reference>
<dbReference type="PROSITE" id="PS51257">
    <property type="entry name" value="PROKAR_LIPOPROTEIN"/>
    <property type="match status" value="1"/>
</dbReference>
<evidence type="ECO:0008006" key="4">
    <source>
        <dbReference type="Google" id="ProtNLM"/>
    </source>
</evidence>
<dbReference type="RefSeq" id="WP_064269718.1">
    <property type="nucleotide sequence ID" value="NZ_LXJZ01000187.1"/>
</dbReference>
<keyword evidence="1" id="KW-0732">Signal</keyword>
<dbReference type="EMBL" id="LXJZ01000187">
    <property type="protein sequence ID" value="OAJ56215.1"/>
    <property type="molecule type" value="Genomic_DNA"/>
</dbReference>
<keyword evidence="3" id="KW-1185">Reference proteome</keyword>
<evidence type="ECO:0000256" key="1">
    <source>
        <dbReference type="SAM" id="SignalP"/>
    </source>
</evidence>
<feature type="chain" id="PRO_5047190593" description="Surface antigen" evidence="1">
    <location>
        <begin position="31"/>
        <end position="169"/>
    </location>
</feature>